<name>A0A288Q8K4_9LACO</name>
<accession>A0A288Q8K4</accession>
<protein>
    <submittedName>
        <fullName evidence="1">Uncharacterized protein DUF4422</fullName>
    </submittedName>
</protein>
<dbReference type="Proteomes" id="UP000254912">
    <property type="component" value="Unassembled WGS sequence"/>
</dbReference>
<sequence>MNIKIIVATHKAYAMPQNELYLPVQVGAALNEPIAGYTPDNTGQHISAQNPFYNELTALYWAKYHLADQDVVGLAHYRRYLGQRASHDLRDILNAEQIATLLSDHDVIVPKKRHYYIESQEQHYLNAHAALPYETMLAVVAEKYPQFAAATTQMRTSKAAHLFNMSIMKQAQFQAYTDFVFDVLGEVAKRVDLDQYTGQDRRALGFLGERLMDVWLLGSHQNYVEVPLVQTERTNWLDKGYQFLKRHFGKNGGKTHF</sequence>
<dbReference type="AlphaFoldDB" id="A0A288Q8K4"/>
<evidence type="ECO:0000313" key="1">
    <source>
        <dbReference type="EMBL" id="RDL12012.1"/>
    </source>
</evidence>
<dbReference type="RefSeq" id="WP_070230071.1">
    <property type="nucleotide sequence ID" value="NZ_BJYO01000002.1"/>
</dbReference>
<comment type="caution">
    <text evidence="1">The sequence shown here is derived from an EMBL/GenBank/DDBJ whole genome shotgun (WGS) entry which is preliminary data.</text>
</comment>
<evidence type="ECO:0000313" key="2">
    <source>
        <dbReference type="Proteomes" id="UP000254912"/>
    </source>
</evidence>
<reference evidence="1 2" key="1">
    <citation type="submission" date="2018-07" db="EMBL/GenBank/DDBJ databases">
        <title>Genomic Encyclopedia of Type Strains, Phase III (KMG-III): the genomes of soil and plant-associated and newly described type strains.</title>
        <authorList>
            <person name="Whitman W."/>
        </authorList>
    </citation>
    <scope>NUCLEOTIDE SEQUENCE [LARGE SCALE GENOMIC DNA]</scope>
    <source>
        <strain evidence="1 2">CECT 7031</strain>
    </source>
</reference>
<organism evidence="1 2">
    <name type="scientific">Weissella soli</name>
    <dbReference type="NCBI Taxonomy" id="155866"/>
    <lineage>
        <taxon>Bacteria</taxon>
        <taxon>Bacillati</taxon>
        <taxon>Bacillota</taxon>
        <taxon>Bacilli</taxon>
        <taxon>Lactobacillales</taxon>
        <taxon>Lactobacillaceae</taxon>
        <taxon>Weissella</taxon>
    </lineage>
</organism>
<gene>
    <name evidence="1" type="ORF">DFP99_0436</name>
</gene>
<dbReference type="KEGG" id="wso:WSWS_00808"/>
<keyword evidence="2" id="KW-1185">Reference proteome</keyword>
<dbReference type="GeneID" id="94546006"/>
<dbReference type="InterPro" id="IPR025536">
    <property type="entry name" value="DUF4422"/>
</dbReference>
<proteinExistence type="predicted"/>
<dbReference type="Pfam" id="PF14393">
    <property type="entry name" value="DUF4422"/>
    <property type="match status" value="1"/>
</dbReference>
<dbReference type="EMBL" id="QRAS01000001">
    <property type="protein sequence ID" value="RDL12012.1"/>
    <property type="molecule type" value="Genomic_DNA"/>
</dbReference>